<dbReference type="CDD" id="cd06222">
    <property type="entry name" value="RNase_H_like"/>
    <property type="match status" value="1"/>
</dbReference>
<evidence type="ECO:0000259" key="4">
    <source>
        <dbReference type="Pfam" id="PF14111"/>
    </source>
</evidence>
<dbReference type="InterPro" id="IPR026960">
    <property type="entry name" value="RVT-Znf"/>
</dbReference>
<evidence type="ECO:0000256" key="1">
    <source>
        <dbReference type="SAM" id="MobiDB-lite"/>
    </source>
</evidence>
<dbReference type="InterPro" id="IPR002156">
    <property type="entry name" value="RNaseH_domain"/>
</dbReference>
<proteinExistence type="predicted"/>
<dbReference type="InterPro" id="IPR044730">
    <property type="entry name" value="RNase_H-like_dom_plant"/>
</dbReference>
<organism evidence="5 6">
    <name type="scientific">Hibiscus sabdariffa</name>
    <name type="common">roselle</name>
    <dbReference type="NCBI Taxonomy" id="183260"/>
    <lineage>
        <taxon>Eukaryota</taxon>
        <taxon>Viridiplantae</taxon>
        <taxon>Streptophyta</taxon>
        <taxon>Embryophyta</taxon>
        <taxon>Tracheophyta</taxon>
        <taxon>Spermatophyta</taxon>
        <taxon>Magnoliopsida</taxon>
        <taxon>eudicotyledons</taxon>
        <taxon>Gunneridae</taxon>
        <taxon>Pentapetalae</taxon>
        <taxon>rosids</taxon>
        <taxon>malvids</taxon>
        <taxon>Malvales</taxon>
        <taxon>Malvaceae</taxon>
        <taxon>Malvoideae</taxon>
        <taxon>Hibiscus</taxon>
    </lineage>
</organism>
<dbReference type="Pfam" id="PF14111">
    <property type="entry name" value="DUF4283"/>
    <property type="match status" value="1"/>
</dbReference>
<dbReference type="PANTHER" id="PTHR47723">
    <property type="entry name" value="OS05G0353850 PROTEIN"/>
    <property type="match status" value="1"/>
</dbReference>
<dbReference type="InterPro" id="IPR053151">
    <property type="entry name" value="RNase_H-like"/>
</dbReference>
<evidence type="ECO:0000259" key="2">
    <source>
        <dbReference type="Pfam" id="PF13456"/>
    </source>
</evidence>
<dbReference type="Gene3D" id="3.30.420.10">
    <property type="entry name" value="Ribonuclease H-like superfamily/Ribonuclease H"/>
    <property type="match status" value="1"/>
</dbReference>
<feature type="region of interest" description="Disordered" evidence="1">
    <location>
        <begin position="13"/>
        <end position="43"/>
    </location>
</feature>
<feature type="region of interest" description="Disordered" evidence="1">
    <location>
        <begin position="158"/>
        <end position="207"/>
    </location>
</feature>
<dbReference type="PANTHER" id="PTHR47723:SF19">
    <property type="entry name" value="POLYNUCLEOTIDYL TRANSFERASE, RIBONUCLEASE H-LIKE SUPERFAMILY PROTEIN"/>
    <property type="match status" value="1"/>
</dbReference>
<protein>
    <recommendedName>
        <fullName evidence="7">RNase H type-1 domain-containing protein</fullName>
    </recommendedName>
</protein>
<feature type="domain" description="Reverse transcriptase zinc-binding" evidence="3">
    <location>
        <begin position="287"/>
        <end position="373"/>
    </location>
</feature>
<dbReference type="InterPro" id="IPR012337">
    <property type="entry name" value="RNaseH-like_sf"/>
</dbReference>
<dbReference type="Pfam" id="PF13456">
    <property type="entry name" value="RVT_3"/>
    <property type="match status" value="1"/>
</dbReference>
<dbReference type="Pfam" id="PF13966">
    <property type="entry name" value="zf-RVT"/>
    <property type="match status" value="1"/>
</dbReference>
<dbReference type="InterPro" id="IPR025558">
    <property type="entry name" value="DUF4283"/>
</dbReference>
<dbReference type="EMBL" id="JBBPBN010000001">
    <property type="protein sequence ID" value="KAK9046574.1"/>
    <property type="molecule type" value="Genomic_DNA"/>
</dbReference>
<feature type="domain" description="DUF4283" evidence="4">
    <location>
        <begin position="87"/>
        <end position="136"/>
    </location>
</feature>
<evidence type="ECO:0000313" key="6">
    <source>
        <dbReference type="Proteomes" id="UP001396334"/>
    </source>
</evidence>
<gene>
    <name evidence="5" type="ORF">V6N11_052459</name>
</gene>
<dbReference type="InterPro" id="IPR036397">
    <property type="entry name" value="RNaseH_sf"/>
</dbReference>
<sequence>MVETLDPDIFSHNSRKHRRLDDDPPDDGEIRPASAIPPPSYKDSLMKDNVAAIHTVDEIFDDEEIEIQEGDVIRSLVDGIISLISRTAIRLMDIENDYFLVTFKLRSDYLKVLADGPWTIFGHYLTVQQWTPDFTTSIPYPTKEIFLDLLPKPDRVASAEVHDTGKPSDTSLSASDAPLNRDPSEGSIMGDPPDRSSPAAGGQLADRSSSIPVSTALWKALAAAWEDLRSSLACLLDLLDDNGNWDTQQLSALFNNAVIPYILSIRYLDPSDLPDRPIWGMNGKHSFDIKSAYSSLSASSWNVESQKWKTIWSLQVPQHLRVFLWLSFKGKLMTNAERYRRSLCPHPLCPCCESAPESVLHVLRDCRYAHEVWSLLLTPGRHGHFFRGELAEWLHSNVGSHELHPSRGLPWSTLFISTIWQLWKARNDLVFSDVPFTAATLLQRSVLWARYYSETATTAAPAQPPSSNAVHWKLSELGWVCLSTDGAVSLGSGIGSVSSVFRADDGSWISGFNKTIGIVCPLQTELWGILLGLQLAWDNGFERFLIQSDSKEAIKRLVSTQASSDPCSLVRTIDRMCHRGWATEFRWIPREGNKPADMLSKFDNLPNYGVTIFSQPPEALLPLLDFDMLHSL</sequence>
<keyword evidence="6" id="KW-1185">Reference proteome</keyword>
<dbReference type="Proteomes" id="UP001396334">
    <property type="component" value="Unassembled WGS sequence"/>
</dbReference>
<reference evidence="5 6" key="1">
    <citation type="journal article" date="2024" name="G3 (Bethesda)">
        <title>Genome assembly of Hibiscus sabdariffa L. provides insights into metabolisms of medicinal natural products.</title>
        <authorList>
            <person name="Kim T."/>
        </authorList>
    </citation>
    <scope>NUCLEOTIDE SEQUENCE [LARGE SCALE GENOMIC DNA]</scope>
    <source>
        <strain evidence="5">TK-2024</strain>
        <tissue evidence="5">Old leaves</tissue>
    </source>
</reference>
<evidence type="ECO:0000313" key="5">
    <source>
        <dbReference type="EMBL" id="KAK9046574.1"/>
    </source>
</evidence>
<evidence type="ECO:0008006" key="7">
    <source>
        <dbReference type="Google" id="ProtNLM"/>
    </source>
</evidence>
<name>A0ABR2UAE3_9ROSI</name>
<comment type="caution">
    <text evidence="5">The sequence shown here is derived from an EMBL/GenBank/DDBJ whole genome shotgun (WGS) entry which is preliminary data.</text>
</comment>
<evidence type="ECO:0000259" key="3">
    <source>
        <dbReference type="Pfam" id="PF13966"/>
    </source>
</evidence>
<dbReference type="SUPFAM" id="SSF53098">
    <property type="entry name" value="Ribonuclease H-like"/>
    <property type="match status" value="1"/>
</dbReference>
<feature type="domain" description="RNase H type-1" evidence="2">
    <location>
        <begin position="484"/>
        <end position="601"/>
    </location>
</feature>
<accession>A0ABR2UAE3</accession>